<evidence type="ECO:0000313" key="2">
    <source>
        <dbReference type="Proteomes" id="UP000805193"/>
    </source>
</evidence>
<name>A0AC60QB46_IXOPE</name>
<organism evidence="1 2">
    <name type="scientific">Ixodes persulcatus</name>
    <name type="common">Taiga tick</name>
    <dbReference type="NCBI Taxonomy" id="34615"/>
    <lineage>
        <taxon>Eukaryota</taxon>
        <taxon>Metazoa</taxon>
        <taxon>Ecdysozoa</taxon>
        <taxon>Arthropoda</taxon>
        <taxon>Chelicerata</taxon>
        <taxon>Arachnida</taxon>
        <taxon>Acari</taxon>
        <taxon>Parasitiformes</taxon>
        <taxon>Ixodida</taxon>
        <taxon>Ixodoidea</taxon>
        <taxon>Ixodidae</taxon>
        <taxon>Ixodinae</taxon>
        <taxon>Ixodes</taxon>
    </lineage>
</organism>
<sequence>MEVDVKDCRVLFSPSDSFILDGDGVCGFRSKQCVFDDDCDPDALRRVLPEFQCSCQQQFDNVQDFESHYAVKHRSVCSSCRASFPTAHLLELHITETHDPIFAARPADIPKYVCVVEGCPDLFATAVERKEHAISCHKYPANFRFLPRDASSRASSSAHRRPQAPVPNHVCFGRGSVPAWHRRRPPPKQRETEDISMADVRDALSDM</sequence>
<dbReference type="Proteomes" id="UP000805193">
    <property type="component" value="Unassembled WGS sequence"/>
</dbReference>
<comment type="caution">
    <text evidence="1">The sequence shown here is derived from an EMBL/GenBank/DDBJ whole genome shotgun (WGS) entry which is preliminary data.</text>
</comment>
<evidence type="ECO:0000313" key="1">
    <source>
        <dbReference type="EMBL" id="KAG0431147.1"/>
    </source>
</evidence>
<accession>A0AC60QB46</accession>
<protein>
    <submittedName>
        <fullName evidence="1">Uncharacterized protein</fullName>
    </submittedName>
</protein>
<reference evidence="1 2" key="1">
    <citation type="journal article" date="2020" name="Cell">
        <title>Large-Scale Comparative Analyses of Tick Genomes Elucidate Their Genetic Diversity and Vector Capacities.</title>
        <authorList>
            <consortium name="Tick Genome and Microbiome Consortium (TIGMIC)"/>
            <person name="Jia N."/>
            <person name="Wang J."/>
            <person name="Shi W."/>
            <person name="Du L."/>
            <person name="Sun Y."/>
            <person name="Zhan W."/>
            <person name="Jiang J.F."/>
            <person name="Wang Q."/>
            <person name="Zhang B."/>
            <person name="Ji P."/>
            <person name="Bell-Sakyi L."/>
            <person name="Cui X.M."/>
            <person name="Yuan T.T."/>
            <person name="Jiang B.G."/>
            <person name="Yang W.F."/>
            <person name="Lam T.T."/>
            <person name="Chang Q.C."/>
            <person name="Ding S.J."/>
            <person name="Wang X.J."/>
            <person name="Zhu J.G."/>
            <person name="Ruan X.D."/>
            <person name="Zhao L."/>
            <person name="Wei J.T."/>
            <person name="Ye R.Z."/>
            <person name="Que T.C."/>
            <person name="Du C.H."/>
            <person name="Zhou Y.H."/>
            <person name="Cheng J.X."/>
            <person name="Dai P.F."/>
            <person name="Guo W.B."/>
            <person name="Han X.H."/>
            <person name="Huang E.J."/>
            <person name="Li L.F."/>
            <person name="Wei W."/>
            <person name="Gao Y.C."/>
            <person name="Liu J.Z."/>
            <person name="Shao H.Z."/>
            <person name="Wang X."/>
            <person name="Wang C.C."/>
            <person name="Yang T.C."/>
            <person name="Huo Q.B."/>
            <person name="Li W."/>
            <person name="Chen H.Y."/>
            <person name="Chen S.E."/>
            <person name="Zhou L.G."/>
            <person name="Ni X.B."/>
            <person name="Tian J.H."/>
            <person name="Sheng Y."/>
            <person name="Liu T."/>
            <person name="Pan Y.S."/>
            <person name="Xia L.Y."/>
            <person name="Li J."/>
            <person name="Zhao F."/>
            <person name="Cao W.C."/>
        </authorList>
    </citation>
    <scope>NUCLEOTIDE SEQUENCE [LARGE SCALE GENOMIC DNA]</scope>
    <source>
        <strain evidence="1">Iper-2018</strain>
    </source>
</reference>
<keyword evidence="2" id="KW-1185">Reference proteome</keyword>
<proteinExistence type="predicted"/>
<dbReference type="EMBL" id="JABSTQ010009252">
    <property type="protein sequence ID" value="KAG0431147.1"/>
    <property type="molecule type" value="Genomic_DNA"/>
</dbReference>
<gene>
    <name evidence="1" type="ORF">HPB47_022066</name>
</gene>